<organism evidence="2 3">
    <name type="scientific">Corynebacterium suedekumii</name>
    <dbReference type="NCBI Taxonomy" id="3049801"/>
    <lineage>
        <taxon>Bacteria</taxon>
        <taxon>Bacillati</taxon>
        <taxon>Actinomycetota</taxon>
        <taxon>Actinomycetes</taxon>
        <taxon>Mycobacteriales</taxon>
        <taxon>Corynebacteriaceae</taxon>
        <taxon>Corynebacterium</taxon>
    </lineage>
</organism>
<dbReference type="Proteomes" id="UP001238805">
    <property type="component" value="Chromosome"/>
</dbReference>
<gene>
    <name evidence="2" type="ORF">QP029_00985</name>
</gene>
<sequence>MAIQSHPRSQLNPAFNNPLRFSLMATLAGVHDITFRQAREYLETTDPTLSKHSSALEELGLVNVKKSFVGKKPQTSLSLTREGRQAWNAHLTALRTIAEGPDSLPDDA</sequence>
<protein>
    <submittedName>
        <fullName evidence="2">Transcriptional regulator</fullName>
    </submittedName>
</protein>
<evidence type="ECO:0000313" key="2">
    <source>
        <dbReference type="EMBL" id="WIM70475.1"/>
    </source>
</evidence>
<dbReference type="Gene3D" id="1.10.10.10">
    <property type="entry name" value="Winged helix-like DNA-binding domain superfamily/Winged helix DNA-binding domain"/>
    <property type="match status" value="1"/>
</dbReference>
<dbReference type="PANTHER" id="PTHR37318:SF1">
    <property type="entry name" value="BSL7504 PROTEIN"/>
    <property type="match status" value="1"/>
</dbReference>
<dbReference type="InterPro" id="IPR027395">
    <property type="entry name" value="WH_DNA-bd_dom"/>
</dbReference>
<evidence type="ECO:0000313" key="3">
    <source>
        <dbReference type="Proteomes" id="UP001238805"/>
    </source>
</evidence>
<dbReference type="SUPFAM" id="SSF46785">
    <property type="entry name" value="Winged helix' DNA-binding domain"/>
    <property type="match status" value="1"/>
</dbReference>
<evidence type="ECO:0000259" key="1">
    <source>
        <dbReference type="Pfam" id="PF13601"/>
    </source>
</evidence>
<dbReference type="InterPro" id="IPR036390">
    <property type="entry name" value="WH_DNA-bd_sf"/>
</dbReference>
<keyword evidence="3" id="KW-1185">Reference proteome</keyword>
<name>A0ABY8VSE7_9CORY</name>
<dbReference type="EMBL" id="CP126970">
    <property type="protein sequence ID" value="WIM70475.1"/>
    <property type="molecule type" value="Genomic_DNA"/>
</dbReference>
<reference evidence="2 3" key="1">
    <citation type="submission" date="2023-05" db="EMBL/GenBank/DDBJ databases">
        <title>Corynebacterium suedekumii sp. nov. and Corynebacterium breve sp. nov. isolated from raw cow's milk.</title>
        <authorList>
            <person name="Baer M.K."/>
            <person name="Mehl L."/>
            <person name="Hellmuth R."/>
            <person name="Marke G."/>
            <person name="Lipski A."/>
        </authorList>
    </citation>
    <scope>NUCLEOTIDE SEQUENCE [LARGE SCALE GENOMIC DNA]</scope>
    <source>
        <strain evidence="2 3">LM112</strain>
    </source>
</reference>
<dbReference type="PANTHER" id="PTHR37318">
    <property type="entry name" value="BSL7504 PROTEIN"/>
    <property type="match status" value="1"/>
</dbReference>
<dbReference type="Pfam" id="PF13601">
    <property type="entry name" value="HTH_34"/>
    <property type="match status" value="1"/>
</dbReference>
<feature type="domain" description="Winged helix DNA-binding" evidence="1">
    <location>
        <begin position="19"/>
        <end position="97"/>
    </location>
</feature>
<dbReference type="RefSeq" id="WP_284875064.1">
    <property type="nucleotide sequence ID" value="NZ_CP126970.1"/>
</dbReference>
<proteinExistence type="predicted"/>
<accession>A0ABY8VSE7</accession>
<dbReference type="InterPro" id="IPR036388">
    <property type="entry name" value="WH-like_DNA-bd_sf"/>
</dbReference>